<organism evidence="1 2">
    <name type="scientific">Escherichia coli</name>
    <dbReference type="NCBI Taxonomy" id="562"/>
    <lineage>
        <taxon>Bacteria</taxon>
        <taxon>Pseudomonadati</taxon>
        <taxon>Pseudomonadota</taxon>
        <taxon>Gammaproteobacteria</taxon>
        <taxon>Enterobacterales</taxon>
        <taxon>Enterobacteriaceae</taxon>
        <taxon>Escherichia</taxon>
    </lineage>
</organism>
<evidence type="ECO:0000313" key="2">
    <source>
        <dbReference type="Proteomes" id="UP000236551"/>
    </source>
</evidence>
<proteinExistence type="predicted"/>
<sequence length="38" mass="3563">MLTPSDGVSGGYGVPADARFGSSAGCAATFVAATTAVV</sequence>
<name>A0A090JE26_ECOLX</name>
<gene>
    <name evidence="1" type="ORF">CV83915_02196</name>
</gene>
<evidence type="ECO:0000313" key="1">
    <source>
        <dbReference type="EMBL" id="ATZ32524.1"/>
    </source>
</evidence>
<dbReference type="Proteomes" id="UP000236551">
    <property type="component" value="Chromosome"/>
</dbReference>
<dbReference type="EMBL" id="CP024978">
    <property type="protein sequence ID" value="ATZ32524.1"/>
    <property type="molecule type" value="Genomic_DNA"/>
</dbReference>
<dbReference type="AlphaFoldDB" id="A0A090JE26"/>
<protein>
    <submittedName>
        <fullName evidence="1">Uncharacterized protein</fullName>
    </submittedName>
</protein>
<accession>A0A090JE26</accession>
<reference evidence="1 2" key="1">
    <citation type="submission" date="2017-11" db="EMBL/GenBank/DDBJ databases">
        <title>Escherichia coli CV839-15 Genome sequencing and assembly.</title>
        <authorList>
            <person name="Li Z."/>
            <person name="Song N."/>
            <person name="Li W."/>
            <person name="Philip H.R."/>
            <person name="Bu Z."/>
            <person name="Siguo L."/>
        </authorList>
    </citation>
    <scope>NUCLEOTIDE SEQUENCE [LARGE SCALE GENOMIC DNA]</scope>
    <source>
        <strain evidence="1 2">CV839-15</strain>
    </source>
</reference>